<reference evidence="1 2" key="1">
    <citation type="submission" date="2024-04" db="EMBL/GenBank/DDBJ databases">
        <title>Novel genus in family Flammeovirgaceae.</title>
        <authorList>
            <person name="Nguyen T.H."/>
            <person name="Vuong T.Q."/>
            <person name="Le H."/>
            <person name="Kim S.-G."/>
        </authorList>
    </citation>
    <scope>NUCLEOTIDE SEQUENCE [LARGE SCALE GENOMIC DNA]</scope>
    <source>
        <strain evidence="1 2">JCM 23209</strain>
    </source>
</reference>
<sequence>MNLLKSIYIRQTHFKSFREFFDFHREYFQCLGLSMLVYLTVYTGTFLYQVSQQVTPWKLIPSNAVLAVEVNEPKLLQQASLKDWVASLQKEFPWPDLQQQQWRFLRQVVADFPSLQFVAMKQPLMASLHPTAKKKYEALWFLPLDLHGRSAFFAFSVGLIKQSPKYRLTQRMYHAMKIWELKKKGSPERLSIMMYKNQCIVSFNALLIEEVVRTIEQGEYAPFYEIRNTETTPESLAHLYINHQRIPALMAAYVEGKSSREFENYFPKGVSCLALCVDSLHYQLTGRYFPHSEEDLGLFNLEPGVHQKQNILPDLSRANLTTLNFNIKSFEPLTEHLEEKEQFEFFDREDFWEYVEGRFNYAILGNKIGQAQEKVLCFRVKNAKKMKRLLKGLKEHYQKKDLEKAEGETVSKTGIFVPEKDFPVYLLGSLFQGFENSYLLANDSLLWLSNSPQALSRMKSLQTLQLSTQGTDTALATLSFRLDLKKSWQTLTEQLSPQWQHYLSKHKLFFFRFTALSMQLNTLGEEESEVAWSLHFNPDKQPLKNIPLKVEKEVLLPVRAVSRPYLFKSHVDRSTEVLLADAYNRVLFLDKKGEVLWKYPLGGRLASEIYQIDRYNNRKWQFLLATERKIILIDRKGRVVKNFPIALEPYLETHQLSHLMTGDDNDLFMVSDLGGNACLYSQYGTLQKGWNPRRLLEPLVAPATMVPVGKYHYILTLTQNGTVNVMDRMGKSLSGFPVMLNRLVSDDYAVSIGPDKEHTSVNLLTVDGELIQVNLNGKVVERNDLYSPGSLHFALCKEEVRQREWLIAQFQAKKITLLDAQGKEVFQKSFANANPRRVQYFNFNVEYRMVAVTDEVTRQTDIYYLNGAKYNQESIPSEHDISMEFVTQKNKLLIYALHGRNLRIFSYNQDRE</sequence>
<name>A0AAW9RT71_9BACT</name>
<dbReference type="Proteomes" id="UP001403385">
    <property type="component" value="Unassembled WGS sequence"/>
</dbReference>
<accession>A0AAW9RT71</accession>
<dbReference type="RefSeq" id="WP_346819593.1">
    <property type="nucleotide sequence ID" value="NZ_JBDKWZ010000001.1"/>
</dbReference>
<dbReference type="EMBL" id="JBDKWZ010000001">
    <property type="protein sequence ID" value="MEN7546812.1"/>
    <property type="molecule type" value="Genomic_DNA"/>
</dbReference>
<dbReference type="InterPro" id="IPR011047">
    <property type="entry name" value="Quinoprotein_ADH-like_sf"/>
</dbReference>
<organism evidence="1 2">
    <name type="scientific">Rapidithrix thailandica</name>
    <dbReference type="NCBI Taxonomy" id="413964"/>
    <lineage>
        <taxon>Bacteria</taxon>
        <taxon>Pseudomonadati</taxon>
        <taxon>Bacteroidota</taxon>
        <taxon>Cytophagia</taxon>
        <taxon>Cytophagales</taxon>
        <taxon>Flammeovirgaceae</taxon>
        <taxon>Rapidithrix</taxon>
    </lineage>
</organism>
<keyword evidence="2" id="KW-1185">Reference proteome</keyword>
<proteinExistence type="predicted"/>
<evidence type="ECO:0000313" key="1">
    <source>
        <dbReference type="EMBL" id="MEN7546812.1"/>
    </source>
</evidence>
<gene>
    <name evidence="1" type="ORF">AAG747_02755</name>
</gene>
<dbReference type="AlphaFoldDB" id="A0AAW9RT71"/>
<protein>
    <submittedName>
        <fullName evidence="1">Uncharacterized protein</fullName>
    </submittedName>
</protein>
<evidence type="ECO:0000313" key="2">
    <source>
        <dbReference type="Proteomes" id="UP001403385"/>
    </source>
</evidence>
<dbReference type="SUPFAM" id="SSF50998">
    <property type="entry name" value="Quinoprotein alcohol dehydrogenase-like"/>
    <property type="match status" value="1"/>
</dbReference>
<comment type="caution">
    <text evidence="1">The sequence shown here is derived from an EMBL/GenBank/DDBJ whole genome shotgun (WGS) entry which is preliminary data.</text>
</comment>